<name>A0ABN2QAN8_9MICO</name>
<dbReference type="RefSeq" id="WP_344091074.1">
    <property type="nucleotide sequence ID" value="NZ_BAAAOG010000001.1"/>
</dbReference>
<sequence>MTTADAQPTQPIPDAWAVTTAPAPRRRRAWPWIVAIVIVVGLAIVAWFAGEAIARNLVVKTIRDQVITQLALPAGQDVRVDVPGPILPQLIGGTLGEVTIASDDVPIGSFAGDVVVTAHDVPIRGGDMAGATARVTLDEQQLRELMATVDGFPAGSVGLAAPNVTMSTQISLFGVGFPVTVALTPSAVQGDLLLTPATLQLAGASISADELRQRFGQLSDAVLRDWTVCVAQYIPSGITLTDVAVQRATLVADFDIDGGIVSDPALQANGTCKSAS</sequence>
<proteinExistence type="predicted"/>
<keyword evidence="1" id="KW-0812">Transmembrane</keyword>
<dbReference type="Proteomes" id="UP001499933">
    <property type="component" value="Unassembled WGS sequence"/>
</dbReference>
<evidence type="ECO:0000256" key="1">
    <source>
        <dbReference type="SAM" id="Phobius"/>
    </source>
</evidence>
<dbReference type="Pfam" id="PF11209">
    <property type="entry name" value="LmeA"/>
    <property type="match status" value="1"/>
</dbReference>
<dbReference type="EMBL" id="BAAAOG010000001">
    <property type="protein sequence ID" value="GAA1946943.1"/>
    <property type="molecule type" value="Genomic_DNA"/>
</dbReference>
<accession>A0ABN2QAN8</accession>
<reference evidence="2 3" key="1">
    <citation type="journal article" date="2019" name="Int. J. Syst. Evol. Microbiol.">
        <title>The Global Catalogue of Microorganisms (GCM) 10K type strain sequencing project: providing services to taxonomists for standard genome sequencing and annotation.</title>
        <authorList>
            <consortium name="The Broad Institute Genomics Platform"/>
            <consortium name="The Broad Institute Genome Sequencing Center for Infectious Disease"/>
            <person name="Wu L."/>
            <person name="Ma J."/>
        </authorList>
    </citation>
    <scope>NUCLEOTIDE SEQUENCE [LARGE SCALE GENOMIC DNA]</scope>
    <source>
        <strain evidence="2 3">JCM 14901</strain>
    </source>
</reference>
<keyword evidence="1" id="KW-0472">Membrane</keyword>
<feature type="transmembrane region" description="Helical" evidence="1">
    <location>
        <begin position="29"/>
        <end position="50"/>
    </location>
</feature>
<organism evidence="2 3">
    <name type="scientific">Microbacterium deminutum</name>
    <dbReference type="NCBI Taxonomy" id="344164"/>
    <lineage>
        <taxon>Bacteria</taxon>
        <taxon>Bacillati</taxon>
        <taxon>Actinomycetota</taxon>
        <taxon>Actinomycetes</taxon>
        <taxon>Micrococcales</taxon>
        <taxon>Microbacteriaceae</taxon>
        <taxon>Microbacterium</taxon>
    </lineage>
</organism>
<keyword evidence="1" id="KW-1133">Transmembrane helix</keyword>
<protein>
    <recommendedName>
        <fullName evidence="4">DUF2993 domain-containing protein</fullName>
    </recommendedName>
</protein>
<evidence type="ECO:0000313" key="3">
    <source>
        <dbReference type="Proteomes" id="UP001499933"/>
    </source>
</evidence>
<keyword evidence="3" id="KW-1185">Reference proteome</keyword>
<gene>
    <name evidence="2" type="ORF">GCM10009776_06240</name>
</gene>
<dbReference type="InterPro" id="IPR021373">
    <property type="entry name" value="DUF2993"/>
</dbReference>
<evidence type="ECO:0008006" key="4">
    <source>
        <dbReference type="Google" id="ProtNLM"/>
    </source>
</evidence>
<evidence type="ECO:0000313" key="2">
    <source>
        <dbReference type="EMBL" id="GAA1946943.1"/>
    </source>
</evidence>
<comment type="caution">
    <text evidence="2">The sequence shown here is derived from an EMBL/GenBank/DDBJ whole genome shotgun (WGS) entry which is preliminary data.</text>
</comment>